<feature type="transmembrane region" description="Helical" evidence="1">
    <location>
        <begin position="341"/>
        <end position="361"/>
    </location>
</feature>
<feature type="domain" description="DUF418" evidence="2">
    <location>
        <begin position="224"/>
        <end position="376"/>
    </location>
</feature>
<feature type="transmembrane region" description="Helical" evidence="1">
    <location>
        <begin position="243"/>
        <end position="261"/>
    </location>
</feature>
<keyword evidence="1" id="KW-1133">Transmembrane helix</keyword>
<comment type="caution">
    <text evidence="3">The sequence shown here is derived from an EMBL/GenBank/DDBJ whole genome shotgun (WGS) entry which is preliminary data.</text>
</comment>
<feature type="transmembrane region" description="Helical" evidence="1">
    <location>
        <begin position="267"/>
        <end position="288"/>
    </location>
</feature>
<dbReference type="InterPro" id="IPR007349">
    <property type="entry name" value="DUF418"/>
</dbReference>
<feature type="transmembrane region" description="Helical" evidence="1">
    <location>
        <begin position="27"/>
        <end position="48"/>
    </location>
</feature>
<dbReference type="Pfam" id="PF04235">
    <property type="entry name" value="DUF418"/>
    <property type="match status" value="1"/>
</dbReference>
<organism evidence="3 4">
    <name type="scientific">Nocardiopsis alborubida</name>
    <dbReference type="NCBI Taxonomy" id="146802"/>
    <lineage>
        <taxon>Bacteria</taxon>
        <taxon>Bacillati</taxon>
        <taxon>Actinomycetota</taxon>
        <taxon>Actinomycetes</taxon>
        <taxon>Streptosporangiales</taxon>
        <taxon>Nocardiopsidaceae</taxon>
        <taxon>Nocardiopsis</taxon>
    </lineage>
</organism>
<dbReference type="PANTHER" id="PTHR30590">
    <property type="entry name" value="INNER MEMBRANE PROTEIN"/>
    <property type="match status" value="1"/>
</dbReference>
<feature type="transmembrane region" description="Helical" evidence="1">
    <location>
        <begin position="108"/>
        <end position="135"/>
    </location>
</feature>
<dbReference type="AlphaFoldDB" id="A0A7X6RPI8"/>
<feature type="transmembrane region" description="Helical" evidence="1">
    <location>
        <begin position="205"/>
        <end position="222"/>
    </location>
</feature>
<dbReference type="PANTHER" id="PTHR30590:SF2">
    <property type="entry name" value="INNER MEMBRANE PROTEIN"/>
    <property type="match status" value="1"/>
</dbReference>
<feature type="transmembrane region" description="Helical" evidence="1">
    <location>
        <begin position="147"/>
        <end position="167"/>
    </location>
</feature>
<keyword evidence="1" id="KW-0472">Membrane</keyword>
<evidence type="ECO:0000256" key="1">
    <source>
        <dbReference type="SAM" id="Phobius"/>
    </source>
</evidence>
<dbReference type="EMBL" id="JAAXPG010000007">
    <property type="protein sequence ID" value="NKY97870.1"/>
    <property type="molecule type" value="Genomic_DNA"/>
</dbReference>
<reference evidence="3 4" key="1">
    <citation type="submission" date="2020-04" db="EMBL/GenBank/DDBJ databases">
        <title>MicrobeNet Type strains.</title>
        <authorList>
            <person name="Nicholson A.C."/>
        </authorList>
    </citation>
    <scope>NUCLEOTIDE SEQUENCE [LARGE SCALE GENOMIC DNA]</scope>
    <source>
        <strain evidence="3 4">ATCC 23612</strain>
    </source>
</reference>
<dbReference type="Proteomes" id="UP000553209">
    <property type="component" value="Unassembled WGS sequence"/>
</dbReference>
<dbReference type="RefSeq" id="WP_061079754.1">
    <property type="nucleotide sequence ID" value="NZ_JAAXPG010000007.1"/>
</dbReference>
<gene>
    <name evidence="3" type="ORF">HGB44_09380</name>
</gene>
<proteinExistence type="predicted"/>
<keyword evidence="1" id="KW-0812">Transmembrane</keyword>
<dbReference type="InterPro" id="IPR052529">
    <property type="entry name" value="Bact_Transport_Assoc"/>
</dbReference>
<evidence type="ECO:0000259" key="2">
    <source>
        <dbReference type="Pfam" id="PF04235"/>
    </source>
</evidence>
<protein>
    <submittedName>
        <fullName evidence="3">DUF418 domain-containing protein</fullName>
    </submittedName>
</protein>
<accession>A0A7X6RPI8</accession>
<feature type="transmembrane region" description="Helical" evidence="1">
    <location>
        <begin position="309"/>
        <end position="335"/>
    </location>
</feature>
<evidence type="ECO:0000313" key="4">
    <source>
        <dbReference type="Proteomes" id="UP000553209"/>
    </source>
</evidence>
<evidence type="ECO:0000313" key="3">
    <source>
        <dbReference type="EMBL" id="NKY97870.1"/>
    </source>
</evidence>
<name>A0A7X6RPI8_9ACTN</name>
<keyword evidence="4" id="KW-1185">Reference proteome</keyword>
<feature type="transmembrane region" description="Helical" evidence="1">
    <location>
        <begin position="68"/>
        <end position="88"/>
    </location>
</feature>
<sequence length="388" mass="41746">MDTEAEAPRARTEARPTPPPRLLILDVLRGIAILGTLATNIWLFLPGVAESAGAFRAVLDPLLNGKSYALLAMMFGIGLAVQHRSAAAHGRPWPGRNGWRQVLLLVEGALHTVLLFAWDVLMGYAVTALVVVWLLRRSEKVRSVVMWTALGANLALMSAFTLLFTLFPAGDPAPATVGAQELLFIEGSYPDQVAERWTGFFGTRAEILVALPMCLFLFLLGVRLYRSGAFDDTARGRLIRGRLLAWGLGLGLPLCVLGSAISELGTAHRYAFSGLLMLGYVGLTGWLLDRARGNGQVVRSLRAVGRTALTCYVLQNLLGSVIFYGWGLGLAGVLVGADPTVVAATVAAAYCAIALILVTAARMWSRRFARGPLESVSARVLALLPERR</sequence>